<dbReference type="EMBL" id="ABYQ02000016">
    <property type="protein sequence ID" value="EFQ79321.1"/>
    <property type="molecule type" value="Genomic_DNA"/>
</dbReference>
<dbReference type="Proteomes" id="UP000003020">
    <property type="component" value="Unassembled WGS sequence"/>
</dbReference>
<dbReference type="HOGENOM" id="CLU_158494_0_0_11"/>
<sequence length="122" mass="14564">MVTGSKKRGFYLPEDVGIKPDLGNEILEWTRDFQHNFLDKPDSFHQRPLWKDQFDRFRWYEVGWDITYNLRDSLPSVQVVPQFSQFVFSINERRENFGKKPLCLPGDKREGHVCISDVRNEE</sequence>
<proteinExistence type="predicted"/>
<protein>
    <submittedName>
        <fullName evidence="1">Uncharacterized protein</fullName>
    </submittedName>
</protein>
<dbReference type="AlphaFoldDB" id="E2S7H4"/>
<evidence type="ECO:0000313" key="2">
    <source>
        <dbReference type="Proteomes" id="UP000003020"/>
    </source>
</evidence>
<name>E2S7H4_9CORY</name>
<reference evidence="1 2" key="1">
    <citation type="submission" date="2010-08" db="EMBL/GenBank/DDBJ databases">
        <authorList>
            <person name="Muzny D."/>
            <person name="Qin X."/>
            <person name="Buhay C."/>
            <person name="Dugan-Rocha S."/>
            <person name="Ding Y."/>
            <person name="Chen G."/>
            <person name="Hawes A."/>
            <person name="Holder M."/>
            <person name="Jhangiani S."/>
            <person name="Johnson A."/>
            <person name="Khan Z."/>
            <person name="Li Z."/>
            <person name="Liu W."/>
            <person name="Liu X."/>
            <person name="Perez L."/>
            <person name="Shen H."/>
            <person name="Wang Q."/>
            <person name="Watt J."/>
            <person name="Xi L."/>
            <person name="Xin Y."/>
            <person name="Zhou J."/>
            <person name="Deng J."/>
            <person name="Jiang H."/>
            <person name="Liu Y."/>
            <person name="Qu J."/>
            <person name="Song X.-Z."/>
            <person name="Zhang L."/>
            <person name="Villasana D."/>
            <person name="Johnson A."/>
            <person name="Liu J."/>
            <person name="Liyanage D."/>
            <person name="Lorensuhewa L."/>
            <person name="Robinson T."/>
            <person name="Song A."/>
            <person name="Song B.-B."/>
            <person name="Dinh H."/>
            <person name="Thornton R."/>
            <person name="Coyle M."/>
            <person name="Francisco L."/>
            <person name="Jackson L."/>
            <person name="Javaid M."/>
            <person name="Korchina V."/>
            <person name="Kovar C."/>
            <person name="Mata R."/>
            <person name="Mathew T."/>
            <person name="Ngo R."/>
            <person name="Nguyen L."/>
            <person name="Nguyen N."/>
            <person name="Okwuonu G."/>
            <person name="Ongeri F."/>
            <person name="Pham C."/>
            <person name="Simmons D."/>
            <person name="Wilczek-Boney K."/>
            <person name="Hale W."/>
            <person name="Jakkamsetti A."/>
            <person name="Pham P."/>
            <person name="Ruth R."/>
            <person name="San Lucas F."/>
            <person name="Warren J."/>
            <person name="Zhang J."/>
            <person name="Zhao Z."/>
            <person name="Zhou C."/>
            <person name="Zhu D."/>
            <person name="Lee S."/>
            <person name="Bess C."/>
            <person name="Blankenburg K."/>
            <person name="Forbes L."/>
            <person name="Fu Q."/>
            <person name="Gubbala S."/>
            <person name="Hirani K."/>
            <person name="Jayaseelan J.C."/>
            <person name="Lara F."/>
            <person name="Munidasa M."/>
            <person name="Palculict T."/>
            <person name="Patil S."/>
            <person name="Pu L.-L."/>
            <person name="Saada N."/>
            <person name="Tang L."/>
            <person name="Weissenberger G."/>
            <person name="Zhu Y."/>
            <person name="Hemphill L."/>
            <person name="Shang Y."/>
            <person name="Youmans B."/>
            <person name="Ayvaz T."/>
            <person name="Ross M."/>
            <person name="Santibanez J."/>
            <person name="Aqrawi P."/>
            <person name="Gross S."/>
            <person name="Joshi V."/>
            <person name="Fowler G."/>
            <person name="Nazareth L."/>
            <person name="Reid J."/>
            <person name="Worley K."/>
            <person name="Petrosino J."/>
            <person name="Highlander S."/>
            <person name="Gibbs R."/>
        </authorList>
    </citation>
    <scope>NUCLEOTIDE SEQUENCE [LARGE SCALE GENOMIC DNA]</scope>
    <source>
        <strain evidence="1 2">ATCC 33035</strain>
    </source>
</reference>
<keyword evidence="2" id="KW-1185">Reference proteome</keyword>
<organism evidence="1 2">
    <name type="scientific">Corynebacterium pseudogenitalium ATCC 33035</name>
    <dbReference type="NCBI Taxonomy" id="525264"/>
    <lineage>
        <taxon>Bacteria</taxon>
        <taxon>Bacillati</taxon>
        <taxon>Actinomycetota</taxon>
        <taxon>Actinomycetes</taxon>
        <taxon>Mycobacteriales</taxon>
        <taxon>Corynebacteriaceae</taxon>
        <taxon>Corynebacterium</taxon>
    </lineage>
</organism>
<gene>
    <name evidence="1" type="ORF">HMPREF0305_12476</name>
</gene>
<dbReference type="eggNOG" id="ENOG503224M">
    <property type="taxonomic scope" value="Bacteria"/>
</dbReference>
<accession>E2S7H4</accession>
<evidence type="ECO:0000313" key="1">
    <source>
        <dbReference type="EMBL" id="EFQ79321.1"/>
    </source>
</evidence>
<comment type="caution">
    <text evidence="1">The sequence shown here is derived from an EMBL/GenBank/DDBJ whole genome shotgun (WGS) entry which is preliminary data.</text>
</comment>